<dbReference type="EMBL" id="BPLQ01015733">
    <property type="protein sequence ID" value="GIY91321.1"/>
    <property type="molecule type" value="Genomic_DNA"/>
</dbReference>
<protein>
    <submittedName>
        <fullName evidence="1">Uncharacterized protein</fullName>
    </submittedName>
</protein>
<accession>A0AAV4XBI3</accession>
<dbReference type="Proteomes" id="UP001054837">
    <property type="component" value="Unassembled WGS sequence"/>
</dbReference>
<comment type="caution">
    <text evidence="1">The sequence shown here is derived from an EMBL/GenBank/DDBJ whole genome shotgun (WGS) entry which is preliminary data.</text>
</comment>
<organism evidence="1 2">
    <name type="scientific">Caerostris darwini</name>
    <dbReference type="NCBI Taxonomy" id="1538125"/>
    <lineage>
        <taxon>Eukaryota</taxon>
        <taxon>Metazoa</taxon>
        <taxon>Ecdysozoa</taxon>
        <taxon>Arthropoda</taxon>
        <taxon>Chelicerata</taxon>
        <taxon>Arachnida</taxon>
        <taxon>Araneae</taxon>
        <taxon>Araneomorphae</taxon>
        <taxon>Entelegynae</taxon>
        <taxon>Araneoidea</taxon>
        <taxon>Araneidae</taxon>
        <taxon>Caerostris</taxon>
    </lineage>
</organism>
<gene>
    <name evidence="1" type="ORF">CDAR_191461</name>
</gene>
<keyword evidence="2" id="KW-1185">Reference proteome</keyword>
<proteinExistence type="predicted"/>
<evidence type="ECO:0000313" key="1">
    <source>
        <dbReference type="EMBL" id="GIY91321.1"/>
    </source>
</evidence>
<sequence>MQMLNLQRIIPDCFKDSSRHQKILPKATLSHSSTAQQKQAAIIRIDSSHSRLQLHENSTITYLETCSSRLVNNSFQWKTLPSTGKSIFIFERGFSEKRAK</sequence>
<evidence type="ECO:0000313" key="2">
    <source>
        <dbReference type="Proteomes" id="UP001054837"/>
    </source>
</evidence>
<dbReference type="AlphaFoldDB" id="A0AAV4XBI3"/>
<name>A0AAV4XBI3_9ARAC</name>
<reference evidence="1 2" key="1">
    <citation type="submission" date="2021-06" db="EMBL/GenBank/DDBJ databases">
        <title>Caerostris darwini draft genome.</title>
        <authorList>
            <person name="Kono N."/>
            <person name="Arakawa K."/>
        </authorList>
    </citation>
    <scope>NUCLEOTIDE SEQUENCE [LARGE SCALE GENOMIC DNA]</scope>
</reference>